<comment type="caution">
    <text evidence="3">The sequence shown here is derived from an EMBL/GenBank/DDBJ whole genome shotgun (WGS) entry which is preliminary data.</text>
</comment>
<keyword evidence="2" id="KW-0472">Membrane</keyword>
<sequence>MESKIIETVKGIFSAKNLKRAGAVAVIGAMLAGGCAYWQYERKAAAHARVVEARAQMVRTQAEKEGLALLSENEVRTLVADAIGMDETAITYRRIELTENRAKGMKHDGDKREGDHRDGDHRDKKDKRDRKDHRGDGRMAQPQPAPTAPAPQAAPAVPPPDAAEPLAAPAAPAAEGAAAAPAPGAASGTAAAAPAPNRVLFQPVYNVKCYANNVKYKLILDAQTGSVLYREIDD</sequence>
<name>A0ABV3X833_9FIRM</name>
<keyword evidence="2" id="KW-1133">Transmembrane helix</keyword>
<evidence type="ECO:0000313" key="4">
    <source>
        <dbReference type="Proteomes" id="UP001559623"/>
    </source>
</evidence>
<protein>
    <recommendedName>
        <fullName evidence="5">PepSY domain-containing protein</fullName>
    </recommendedName>
</protein>
<evidence type="ECO:0008006" key="5">
    <source>
        <dbReference type="Google" id="ProtNLM"/>
    </source>
</evidence>
<feature type="transmembrane region" description="Helical" evidence="2">
    <location>
        <begin position="21"/>
        <end position="40"/>
    </location>
</feature>
<keyword evidence="2" id="KW-0812">Transmembrane</keyword>
<feature type="region of interest" description="Disordered" evidence="1">
    <location>
        <begin position="103"/>
        <end position="171"/>
    </location>
</feature>
<evidence type="ECO:0000313" key="3">
    <source>
        <dbReference type="EMBL" id="MEX5286253.1"/>
    </source>
</evidence>
<reference evidence="3 4" key="1">
    <citation type="submission" date="2023-04" db="EMBL/GenBank/DDBJ databases">
        <title>Genome Sequence of Selenomonas sputigena ATCC 33150.</title>
        <authorList>
            <person name="Miller D.P."/>
            <person name="Anvari S."/>
            <person name="Polson S.W."/>
            <person name="Macdonald M."/>
            <person name="Mcdowell J.V."/>
        </authorList>
    </citation>
    <scope>NUCLEOTIDE SEQUENCE [LARGE SCALE GENOMIC DNA]</scope>
    <source>
        <strain evidence="3 4">ATCC 33150</strain>
    </source>
</reference>
<feature type="compositionally biased region" description="Basic and acidic residues" evidence="1">
    <location>
        <begin position="103"/>
        <end position="123"/>
    </location>
</feature>
<evidence type="ECO:0000256" key="1">
    <source>
        <dbReference type="SAM" id="MobiDB-lite"/>
    </source>
</evidence>
<dbReference type="Proteomes" id="UP001559623">
    <property type="component" value="Unassembled WGS sequence"/>
</dbReference>
<keyword evidence="4" id="KW-1185">Reference proteome</keyword>
<proteinExistence type="predicted"/>
<organism evidence="3 4">
    <name type="scientific">Selenomonas sputigena</name>
    <dbReference type="NCBI Taxonomy" id="69823"/>
    <lineage>
        <taxon>Bacteria</taxon>
        <taxon>Bacillati</taxon>
        <taxon>Bacillota</taxon>
        <taxon>Negativicutes</taxon>
        <taxon>Selenomonadales</taxon>
        <taxon>Selenomonadaceae</taxon>
        <taxon>Selenomonas</taxon>
    </lineage>
</organism>
<dbReference type="EMBL" id="JARVLH010000009">
    <property type="protein sequence ID" value="MEX5286253.1"/>
    <property type="molecule type" value="Genomic_DNA"/>
</dbReference>
<dbReference type="RefSeq" id="WP_368847971.1">
    <property type="nucleotide sequence ID" value="NZ_CP194411.1"/>
</dbReference>
<dbReference type="PROSITE" id="PS51257">
    <property type="entry name" value="PROKAR_LIPOPROTEIN"/>
    <property type="match status" value="1"/>
</dbReference>
<evidence type="ECO:0000256" key="2">
    <source>
        <dbReference type="SAM" id="Phobius"/>
    </source>
</evidence>
<gene>
    <name evidence="3" type="ORF">QCO44_11590</name>
</gene>
<accession>A0ABV3X833</accession>